<feature type="compositionally biased region" description="Polar residues" evidence="1">
    <location>
        <begin position="1210"/>
        <end position="1219"/>
    </location>
</feature>
<dbReference type="GO" id="GO:0031114">
    <property type="term" value="P:regulation of microtubule depolymerization"/>
    <property type="evidence" value="ECO:0007669"/>
    <property type="project" value="TreeGrafter"/>
</dbReference>
<dbReference type="GO" id="GO:0007409">
    <property type="term" value="P:axonogenesis"/>
    <property type="evidence" value="ECO:0007669"/>
    <property type="project" value="TreeGrafter"/>
</dbReference>
<dbReference type="PANTHER" id="PTHR13843:SF11">
    <property type="entry name" value="MICROTUBULE-ASSOCIATED PROTEIN 1S"/>
    <property type="match status" value="1"/>
</dbReference>
<gene>
    <name evidence="5" type="primary">MAP1S</name>
</gene>
<dbReference type="GO" id="GO:0008017">
    <property type="term" value="F:microtubule binding"/>
    <property type="evidence" value="ECO:0007669"/>
    <property type="project" value="InterPro"/>
</dbReference>
<dbReference type="InParanoid" id="A0A6P7ZD65"/>
<dbReference type="CTD" id="55201"/>
<feature type="region of interest" description="Disordered" evidence="1">
    <location>
        <begin position="508"/>
        <end position="758"/>
    </location>
</feature>
<feature type="compositionally biased region" description="Low complexity" evidence="1">
    <location>
        <begin position="714"/>
        <end position="725"/>
    </location>
</feature>
<dbReference type="GO" id="GO:0043025">
    <property type="term" value="C:neuronal cell body"/>
    <property type="evidence" value="ECO:0007669"/>
    <property type="project" value="TreeGrafter"/>
</dbReference>
<dbReference type="Proteomes" id="UP000515156">
    <property type="component" value="Chromosome 11"/>
</dbReference>
<feature type="region of interest" description="Disordered" evidence="1">
    <location>
        <begin position="788"/>
        <end position="841"/>
    </location>
</feature>
<reference evidence="5" key="2">
    <citation type="submission" date="2025-08" db="UniProtKB">
        <authorList>
            <consortium name="RefSeq"/>
        </authorList>
    </citation>
    <scope>IDENTIFICATION</scope>
</reference>
<feature type="region of interest" description="Disordered" evidence="1">
    <location>
        <begin position="924"/>
        <end position="1045"/>
    </location>
</feature>
<dbReference type="GO" id="GO:0005829">
    <property type="term" value="C:cytosol"/>
    <property type="evidence" value="ECO:0007669"/>
    <property type="project" value="TreeGrafter"/>
</dbReference>
<feature type="domain" description="Microtubule-associated protein 1A/B/S-like MBL-like" evidence="3">
    <location>
        <begin position="225"/>
        <end position="496"/>
    </location>
</feature>
<dbReference type="GO" id="GO:0016358">
    <property type="term" value="P:dendrite development"/>
    <property type="evidence" value="ECO:0007669"/>
    <property type="project" value="TreeGrafter"/>
</dbReference>
<evidence type="ECO:0000313" key="4">
    <source>
        <dbReference type="Proteomes" id="UP000515156"/>
    </source>
</evidence>
<protein>
    <submittedName>
        <fullName evidence="5">Microtubule-associated protein 1S isoform X1</fullName>
    </submittedName>
</protein>
<dbReference type="GO" id="GO:0005874">
    <property type="term" value="C:microtubule"/>
    <property type="evidence" value="ECO:0007669"/>
    <property type="project" value="InterPro"/>
</dbReference>
<feature type="region of interest" description="Disordered" evidence="1">
    <location>
        <begin position="1075"/>
        <end position="1259"/>
    </location>
</feature>
<evidence type="ECO:0000313" key="5">
    <source>
        <dbReference type="RefSeq" id="XP_030073559.1"/>
    </source>
</evidence>
<feature type="compositionally biased region" description="Polar residues" evidence="1">
    <location>
        <begin position="937"/>
        <end position="946"/>
    </location>
</feature>
<dbReference type="GO" id="GO:0045202">
    <property type="term" value="C:synapse"/>
    <property type="evidence" value="ECO:0007669"/>
    <property type="project" value="TreeGrafter"/>
</dbReference>
<dbReference type="RefSeq" id="XP_030073559.1">
    <property type="nucleotide sequence ID" value="XM_030217699.1"/>
</dbReference>
<dbReference type="GO" id="GO:0030425">
    <property type="term" value="C:dendrite"/>
    <property type="evidence" value="ECO:0007669"/>
    <property type="project" value="TreeGrafter"/>
</dbReference>
<dbReference type="Pfam" id="PF23415">
    <property type="entry name" value="MAPB1_N"/>
    <property type="match status" value="1"/>
</dbReference>
<dbReference type="InterPro" id="IPR057480">
    <property type="entry name" value="MAP1A/B/S-like_MBL"/>
</dbReference>
<keyword evidence="4" id="KW-1185">Reference proteome</keyword>
<dbReference type="InterPro" id="IPR056617">
    <property type="entry name" value="MAP1B/S_N"/>
</dbReference>
<dbReference type="GO" id="GO:0000226">
    <property type="term" value="P:microtubule cytoskeleton organization"/>
    <property type="evidence" value="ECO:0007669"/>
    <property type="project" value="InterPro"/>
</dbReference>
<feature type="compositionally biased region" description="Basic and acidic residues" evidence="1">
    <location>
        <begin position="678"/>
        <end position="696"/>
    </location>
</feature>
<dbReference type="InterPro" id="IPR026074">
    <property type="entry name" value="MAP1"/>
</dbReference>
<reference evidence="4" key="1">
    <citation type="submission" date="2024-06" db="UniProtKB">
        <authorList>
            <consortium name="RefSeq"/>
        </authorList>
    </citation>
    <scope>NUCLEOTIDE SEQUENCE [LARGE SCALE GENOMIC DNA]</scope>
</reference>
<feature type="compositionally biased region" description="Basic and acidic residues" evidence="1">
    <location>
        <begin position="558"/>
        <end position="575"/>
    </location>
</feature>
<feature type="compositionally biased region" description="Polar residues" evidence="1">
    <location>
        <begin position="1122"/>
        <end position="1136"/>
    </location>
</feature>
<dbReference type="Pfam" id="PF25281">
    <property type="entry name" value="MBL_MAP1B"/>
    <property type="match status" value="1"/>
</dbReference>
<dbReference type="KEGG" id="muo:115479643"/>
<evidence type="ECO:0000256" key="1">
    <source>
        <dbReference type="SAM" id="MobiDB-lite"/>
    </source>
</evidence>
<feature type="compositionally biased region" description="Basic and acidic residues" evidence="1">
    <location>
        <begin position="800"/>
        <end position="822"/>
    </location>
</feature>
<feature type="compositionally biased region" description="Basic and acidic residues" evidence="1">
    <location>
        <begin position="582"/>
        <end position="671"/>
    </location>
</feature>
<dbReference type="GO" id="GO:0005875">
    <property type="term" value="C:microtubule associated complex"/>
    <property type="evidence" value="ECO:0007669"/>
    <property type="project" value="TreeGrafter"/>
</dbReference>
<dbReference type="PANTHER" id="PTHR13843">
    <property type="entry name" value="MICROTUBULE-ASSOCIATED PROTEIN"/>
    <property type="match status" value="1"/>
</dbReference>
<feature type="domain" description="Microtubule-associated protein 1B/S N-terminal" evidence="2">
    <location>
        <begin position="23"/>
        <end position="219"/>
    </location>
</feature>
<dbReference type="GeneID" id="115479643"/>
<evidence type="ECO:0000259" key="3">
    <source>
        <dbReference type="Pfam" id="PF25281"/>
    </source>
</evidence>
<name>A0A6P7ZD65_9AMPH</name>
<organism evidence="4 5">
    <name type="scientific">Microcaecilia unicolor</name>
    <dbReference type="NCBI Taxonomy" id="1415580"/>
    <lineage>
        <taxon>Eukaryota</taxon>
        <taxon>Metazoa</taxon>
        <taxon>Chordata</taxon>
        <taxon>Craniata</taxon>
        <taxon>Vertebrata</taxon>
        <taxon>Euteleostomi</taxon>
        <taxon>Amphibia</taxon>
        <taxon>Gymnophiona</taxon>
        <taxon>Siphonopidae</taxon>
        <taxon>Microcaecilia</taxon>
    </lineage>
</organism>
<sequence>MAAQAGAVVDGRELQSSRARLSLLVIVGECARPGLRRNVPRELERGIRSWNVDTVACNLDDQLKLFVSRHSATFSTIVKGQQSLHHQGDVLETLVLLNPSDKSVANEIRNLIIDTSQYKLLVFAGPYVEETGELHLQTGCFSLQDFIQIFSDREIGDLLSSADPLTKASLTVTCPDFGDWKDLGLDQYNLQDFIDLKFNPGCVLPVMEGLQEFTEYLSESLELQSPFQLLEPPTTVGFLKLPKPCCYVFPGGRGDSAFFAVNGFNILVNGGSNAKSSFWKLVRHLDRIDSILVTHIGTDNLLGINSLLQRKIAEREEDPSQSSQSNEDWLKNLISPELGVVFLNVSEKLKNLEEHSQVLRSCDEVGMVLSCLDKLGIKPNPLFRVNSATVEPTILFQKMGVGCLEMYILNPVKGSRELELLMQWTGNGFPKGGNLPLHCLTSICALLVWHPANPSEKIIRVLFPGCTPQNKILEGLEKLKHLEFLKYPVATQRDLDALGGAAGEGLLKSKRTESKESVKSTSKLNLPDARSGVGKADKDTKLPGKEKSRMSSGAPKEIPAHLEGSIKTKDFKPKSEQQLGKVSRDSKLKVPKERTSIRKDLPKDEKDRKTLKREDSIHGKELDKEIKLEGKKDGKMLAKKDLKMESPRREVKEDKSEDKKGAKIVTKEVRKVASAPAELKRAGTLKKETPGPKKEPVPVARAVGNTIKSRTINSTTSSMSLSVHSSVKEGKTMNLSVHSSEKEGKTEGSMSSSPDDVTADWQKLKKVELEGKRVKELADEGFMAESEAVCFQEDGQALDPEEKANPDKIESPDQFRHLETSPDKVLGSPSPLTKTPKGERSINFALTPADIGSLNGMKDGVHHSFQEALDDLCGSSDERTLEMASPASARQTPFHQSPVDVSEDDMIVETNNIWQQNSWRAMDCSSGTGLGPKSSHDSSTSSQGKQTGCLLLSPFKDDMPDVSPSITTPSLPAEVGSPHSTEVDESLSVSFEQILPPVSESSQEEGNGPHSEGMTPEHEGMTAKGEMTLPIRSSQNSTLAELDGVEAPIVRRTGNHSESPHDVDLCLVSPCEFEHPRQEVSPSMNFSPRDLSNDSDLSQELAMPFAQRKEETSANEEGDETPPTSLSESLPVQTDSDIPPGTEDCPSITTYGGLDSDEDSENPPKSSLGSRDPPPMPMKDPVPRQPQPGVCMMDPATLSTEKGKIKKQLSRPTSASLKTEVSKQFVLDSKAKGPQGLSREAGEKAAKPSAIGKSKPLGKSLQVAGTLTSGKASGTFRSSQAGSQVSGATTLPPGSPVYLDMAYIPGSCSSSTVEEEFFRRVRSACYVLSGEDHVKIDTMRSILDALLRGKSHWKHDLEVTLIPTFDSLVMHDWYQHTHEQQQELGVTVVGSNSTVTMQDETFPACKVEF</sequence>
<feature type="compositionally biased region" description="Pro residues" evidence="1">
    <location>
        <begin position="1172"/>
        <end position="1186"/>
    </location>
</feature>
<dbReference type="GO" id="GO:0003779">
    <property type="term" value="F:actin binding"/>
    <property type="evidence" value="ECO:0007669"/>
    <property type="project" value="TreeGrafter"/>
</dbReference>
<dbReference type="OrthoDB" id="5371837at2759"/>
<evidence type="ECO:0000259" key="2">
    <source>
        <dbReference type="Pfam" id="PF23415"/>
    </source>
</evidence>
<proteinExistence type="predicted"/>
<accession>A0A6P7ZD65</accession>
<feature type="compositionally biased region" description="Basic and acidic residues" evidence="1">
    <location>
        <begin position="535"/>
        <end position="549"/>
    </location>
</feature>